<gene>
    <name evidence="1" type="ORF">HHJ67_06925</name>
</gene>
<protein>
    <submittedName>
        <fullName evidence="1">Uncharacterized protein</fullName>
    </submittedName>
</protein>
<dbReference type="RefSeq" id="WP_169770721.1">
    <property type="nucleotide sequence ID" value="NZ_JABCUI010000003.1"/>
</dbReference>
<reference evidence="1 2" key="1">
    <citation type="submission" date="2020-04" db="EMBL/GenBank/DDBJ databases">
        <title>Antimicrobial susceptibility and clonality of vaginal-derived multi-drug resistant Mobiluncus isolates in China.</title>
        <authorList>
            <person name="Zhang X."/>
        </authorList>
    </citation>
    <scope>NUCLEOTIDE SEQUENCE [LARGE SCALE GENOMIC DNA]</scope>
    <source>
        <strain evidence="1 2">19</strain>
    </source>
</reference>
<evidence type="ECO:0000313" key="1">
    <source>
        <dbReference type="EMBL" id="NMW87487.1"/>
    </source>
</evidence>
<dbReference type="Proteomes" id="UP000553981">
    <property type="component" value="Unassembled WGS sequence"/>
</dbReference>
<sequence length="288" mass="32838">MNSTINSETPAMVLVQSMARAGWGELGGNEWQGVRSTLSAIVARTRGRRGYMDATVWQVSQSAGLSTRWTARCLRILEGLGIITWNRGVLRDGTPTAGFIQVNKPILLRFVREAWAKGAAAWQARRAETRERLADLKRREQHNRRSRRVELSTPLNNNLARRAFGAGGAPNIEPSKEPPAWATGKDETMNDDDCLLCDHGYIKDSGNCPHCHRIQDSRKNETARKPWTKERRKAWRNANARRVQQDLERLTAEEHRRTSELWRQEHPGVNSFDWLRQQLEADRAGIRA</sequence>
<organism evidence="1 2">
    <name type="scientific">Mobiluncus curtisii</name>
    <dbReference type="NCBI Taxonomy" id="2051"/>
    <lineage>
        <taxon>Bacteria</taxon>
        <taxon>Bacillati</taxon>
        <taxon>Actinomycetota</taxon>
        <taxon>Actinomycetes</taxon>
        <taxon>Actinomycetales</taxon>
        <taxon>Actinomycetaceae</taxon>
        <taxon>Mobiluncus</taxon>
    </lineage>
</organism>
<dbReference type="AlphaFoldDB" id="A0A7Y0UI04"/>
<accession>A0A7Y0UI04</accession>
<name>A0A7Y0UI04_9ACTO</name>
<proteinExistence type="predicted"/>
<dbReference type="EMBL" id="JABCUI010000003">
    <property type="protein sequence ID" value="NMW87487.1"/>
    <property type="molecule type" value="Genomic_DNA"/>
</dbReference>
<evidence type="ECO:0000313" key="2">
    <source>
        <dbReference type="Proteomes" id="UP000553981"/>
    </source>
</evidence>
<comment type="caution">
    <text evidence="1">The sequence shown here is derived from an EMBL/GenBank/DDBJ whole genome shotgun (WGS) entry which is preliminary data.</text>
</comment>